<gene>
    <name evidence="1" type="ORF">CHH61_18925</name>
</gene>
<evidence type="ECO:0000313" key="2">
    <source>
        <dbReference type="Proteomes" id="UP000216133"/>
    </source>
</evidence>
<evidence type="ECO:0000313" key="1">
    <source>
        <dbReference type="EMBL" id="PAF24371.1"/>
    </source>
</evidence>
<protein>
    <recommendedName>
        <fullName evidence="3">Head-tail adaptor protein</fullName>
    </recommendedName>
</protein>
<dbReference type="Proteomes" id="UP000216133">
    <property type="component" value="Unassembled WGS sequence"/>
</dbReference>
<dbReference type="InterPro" id="IPR008767">
    <property type="entry name" value="Phage_SPP1_head-tail_adaptor"/>
</dbReference>
<dbReference type="Pfam" id="PF05521">
    <property type="entry name" value="Phage_HCP"/>
    <property type="match status" value="1"/>
</dbReference>
<dbReference type="EMBL" id="NPBS01000111">
    <property type="protein sequence ID" value="PAF24371.1"/>
    <property type="molecule type" value="Genomic_DNA"/>
</dbReference>
<reference evidence="1 2" key="1">
    <citation type="submission" date="2017-07" db="EMBL/GenBank/DDBJ databases">
        <title>Isolation and whole genome analysis of endospore-forming bacteria from heroin.</title>
        <authorList>
            <person name="Kalinowski J."/>
            <person name="Ahrens B."/>
            <person name="Al-Dilaimi A."/>
            <person name="Winkler A."/>
            <person name="Wibberg D."/>
            <person name="Schleenbecker U."/>
            <person name="Ruckert C."/>
            <person name="Wolfel R."/>
            <person name="Grass G."/>
        </authorList>
    </citation>
    <scope>NUCLEOTIDE SEQUENCE [LARGE SCALE GENOMIC DNA]</scope>
    <source>
        <strain evidence="1 2">7523-2</strain>
    </source>
</reference>
<comment type="caution">
    <text evidence="1">The sequence shown here is derived from an EMBL/GenBank/DDBJ whole genome shotgun (WGS) entry which is preliminary data.</text>
</comment>
<dbReference type="Gene3D" id="2.40.10.270">
    <property type="entry name" value="Bacteriophage SPP1 head-tail adaptor protein"/>
    <property type="match status" value="1"/>
</dbReference>
<sequence length="119" mass="14199">MKMKTPRMINAGHFNKRIEIEAFKGDFDDNGMWVEDWFPFTQAMAFVQIKQLKEISENDVQTREGYTEMTIRKNKKTMAIETGMRVKQKVFGQELLYKVDDIDYRPNDNKYMTLKCIKE</sequence>
<organism evidence="1 2">
    <name type="scientific">Shouchella clausii</name>
    <name type="common">Alkalihalobacillus clausii</name>
    <dbReference type="NCBI Taxonomy" id="79880"/>
    <lineage>
        <taxon>Bacteria</taxon>
        <taxon>Bacillati</taxon>
        <taxon>Bacillota</taxon>
        <taxon>Bacilli</taxon>
        <taxon>Bacillales</taxon>
        <taxon>Bacillaceae</taxon>
        <taxon>Shouchella</taxon>
    </lineage>
</organism>
<dbReference type="InterPro" id="IPR038666">
    <property type="entry name" value="SSP1_head-tail_sf"/>
</dbReference>
<name>A0A268RY50_SHOCL</name>
<dbReference type="AlphaFoldDB" id="A0A268RY50"/>
<accession>A0A268RY50</accession>
<proteinExistence type="predicted"/>
<evidence type="ECO:0008006" key="3">
    <source>
        <dbReference type="Google" id="ProtNLM"/>
    </source>
</evidence>